<evidence type="ECO:0000256" key="2">
    <source>
        <dbReference type="SAM" id="Phobius"/>
    </source>
</evidence>
<gene>
    <name evidence="3" type="ORF">GCM10025876_35830</name>
</gene>
<evidence type="ECO:0000313" key="3">
    <source>
        <dbReference type="EMBL" id="GMA37379.1"/>
    </source>
</evidence>
<reference evidence="4" key="1">
    <citation type="journal article" date="2019" name="Int. J. Syst. Evol. Microbiol.">
        <title>The Global Catalogue of Microorganisms (GCM) 10K type strain sequencing project: providing services to taxonomists for standard genome sequencing and annotation.</title>
        <authorList>
            <consortium name="The Broad Institute Genomics Platform"/>
            <consortium name="The Broad Institute Genome Sequencing Center for Infectious Disease"/>
            <person name="Wu L."/>
            <person name="Ma J."/>
        </authorList>
    </citation>
    <scope>NUCLEOTIDE SEQUENCE [LARGE SCALE GENOMIC DNA]</scope>
    <source>
        <strain evidence="4">NBRC 112299</strain>
    </source>
</reference>
<keyword evidence="2" id="KW-0812">Transmembrane</keyword>
<dbReference type="Proteomes" id="UP001157125">
    <property type="component" value="Unassembled WGS sequence"/>
</dbReference>
<comment type="caution">
    <text evidence="3">The sequence shown here is derived from an EMBL/GenBank/DDBJ whole genome shotgun (WGS) entry which is preliminary data.</text>
</comment>
<name>A0ABQ6IL25_9MICO</name>
<organism evidence="3 4">
    <name type="scientific">Demequina litorisediminis</name>
    <dbReference type="NCBI Taxonomy" id="1849022"/>
    <lineage>
        <taxon>Bacteria</taxon>
        <taxon>Bacillati</taxon>
        <taxon>Actinomycetota</taxon>
        <taxon>Actinomycetes</taxon>
        <taxon>Micrococcales</taxon>
        <taxon>Demequinaceae</taxon>
        <taxon>Demequina</taxon>
    </lineage>
</organism>
<feature type="transmembrane region" description="Helical" evidence="2">
    <location>
        <begin position="31"/>
        <end position="52"/>
    </location>
</feature>
<protein>
    <recommendedName>
        <fullName evidence="5">SURF1-like protein</fullName>
    </recommendedName>
</protein>
<evidence type="ECO:0000313" key="4">
    <source>
        <dbReference type="Proteomes" id="UP001157125"/>
    </source>
</evidence>
<keyword evidence="4" id="KW-1185">Reference proteome</keyword>
<evidence type="ECO:0000256" key="1">
    <source>
        <dbReference type="SAM" id="MobiDB-lite"/>
    </source>
</evidence>
<accession>A0ABQ6IL25</accession>
<keyword evidence="2" id="KW-1133">Transmembrane helix</keyword>
<dbReference type="RefSeq" id="WP_284329093.1">
    <property type="nucleotide sequence ID" value="NZ_BSUN01000001.1"/>
</dbReference>
<feature type="region of interest" description="Disordered" evidence="1">
    <location>
        <begin position="59"/>
        <end position="91"/>
    </location>
</feature>
<sequence length="91" mass="10068">MIREICDGAQCSPTVVGEQVPLPEVSLGPHFAYAVQWWVFAALAPTGAILLLRRDAQMAREEDEPAPASAIKEPRKRRRAEPSDEEIEDAL</sequence>
<evidence type="ECO:0008006" key="5">
    <source>
        <dbReference type="Google" id="ProtNLM"/>
    </source>
</evidence>
<dbReference type="EMBL" id="BSUN01000001">
    <property type="protein sequence ID" value="GMA37379.1"/>
    <property type="molecule type" value="Genomic_DNA"/>
</dbReference>
<proteinExistence type="predicted"/>
<keyword evidence="2" id="KW-0472">Membrane</keyword>